<name>A0A1W2ELI2_9RHOB</name>
<protein>
    <submittedName>
        <fullName evidence="2">Glycerophosphoryl diester phosphodiesterase</fullName>
    </submittedName>
</protein>
<evidence type="ECO:0000313" key="3">
    <source>
        <dbReference type="Proteomes" id="UP000192330"/>
    </source>
</evidence>
<dbReference type="Gene3D" id="3.20.20.190">
    <property type="entry name" value="Phosphatidylinositol (PI) phosphodiesterase"/>
    <property type="match status" value="1"/>
</dbReference>
<feature type="domain" description="GP-PDE" evidence="1">
    <location>
        <begin position="8"/>
        <end position="236"/>
    </location>
</feature>
<accession>A0A1W2ELI2</accession>
<dbReference type="STRING" id="1387277.SAMN06295998_13212"/>
<dbReference type="PROSITE" id="PS51704">
    <property type="entry name" value="GP_PDE"/>
    <property type="match status" value="1"/>
</dbReference>
<organism evidence="2 3">
    <name type="scientific">Primorskyibacter flagellatus</name>
    <dbReference type="NCBI Taxonomy" id="1387277"/>
    <lineage>
        <taxon>Bacteria</taxon>
        <taxon>Pseudomonadati</taxon>
        <taxon>Pseudomonadota</taxon>
        <taxon>Alphaproteobacteria</taxon>
        <taxon>Rhodobacterales</taxon>
        <taxon>Roseobacteraceae</taxon>
        <taxon>Primorskyibacter</taxon>
    </lineage>
</organism>
<dbReference type="EMBL" id="FWYD01000032">
    <property type="protein sequence ID" value="SMD10372.1"/>
    <property type="molecule type" value="Genomic_DNA"/>
</dbReference>
<dbReference type="Pfam" id="PF03009">
    <property type="entry name" value="GDPD"/>
    <property type="match status" value="1"/>
</dbReference>
<dbReference type="InterPro" id="IPR017946">
    <property type="entry name" value="PLC-like_Pdiesterase_TIM-brl"/>
</dbReference>
<dbReference type="Proteomes" id="UP000192330">
    <property type="component" value="Unassembled WGS sequence"/>
</dbReference>
<dbReference type="GO" id="GO:0008081">
    <property type="term" value="F:phosphoric diester hydrolase activity"/>
    <property type="evidence" value="ECO:0007669"/>
    <property type="project" value="InterPro"/>
</dbReference>
<dbReference type="OrthoDB" id="9795622at2"/>
<dbReference type="RefSeq" id="WP_084355007.1">
    <property type="nucleotide sequence ID" value="NZ_FWYD01000032.1"/>
</dbReference>
<evidence type="ECO:0000313" key="2">
    <source>
        <dbReference type="EMBL" id="SMD10372.1"/>
    </source>
</evidence>
<reference evidence="2 3" key="1">
    <citation type="submission" date="2017-04" db="EMBL/GenBank/DDBJ databases">
        <authorList>
            <person name="Afonso C.L."/>
            <person name="Miller P.J."/>
            <person name="Scott M.A."/>
            <person name="Spackman E."/>
            <person name="Goraichik I."/>
            <person name="Dimitrov K.M."/>
            <person name="Suarez D.L."/>
            <person name="Swayne D.E."/>
        </authorList>
    </citation>
    <scope>NUCLEOTIDE SEQUENCE [LARGE SCALE GENOMIC DNA]</scope>
    <source>
        <strain evidence="2 3">CGMCC 1.12644</strain>
    </source>
</reference>
<dbReference type="PANTHER" id="PTHR46211:SF1">
    <property type="entry name" value="GLYCEROPHOSPHODIESTER PHOSPHODIESTERASE, CYTOPLASMIC"/>
    <property type="match status" value="1"/>
</dbReference>
<dbReference type="SUPFAM" id="SSF51695">
    <property type="entry name" value="PLC-like phosphodiesterases"/>
    <property type="match status" value="1"/>
</dbReference>
<dbReference type="PANTHER" id="PTHR46211">
    <property type="entry name" value="GLYCEROPHOSPHORYL DIESTER PHOSPHODIESTERASE"/>
    <property type="match status" value="1"/>
</dbReference>
<dbReference type="AlphaFoldDB" id="A0A1W2ELI2"/>
<sequence length="239" mass="26417">MRSPAQPRALVCHRGSTLFGPENSLRSAAGCFRNGYDYVEIDIQTSADGQPVILHDTTVDRMTDGQGAVADMPLAELKRLWLTDASGETSDERIPTLNEMLSMAGPGYGFMVEIKQADPGLVAAAVDRFGLTPRCFFWSFDPSVLTWLKKTHPELRLMVRARDHASVDQALAAYAADVIEFETDLHDRVLADEARNAGASPMVYAQYGTDQEVYTLNSWGIDLINTDRPDRFVSRGDPM</sequence>
<dbReference type="InterPro" id="IPR030395">
    <property type="entry name" value="GP_PDE_dom"/>
</dbReference>
<proteinExistence type="predicted"/>
<evidence type="ECO:0000259" key="1">
    <source>
        <dbReference type="PROSITE" id="PS51704"/>
    </source>
</evidence>
<dbReference type="CDD" id="cd08566">
    <property type="entry name" value="GDPD_AtGDE_like"/>
    <property type="match status" value="1"/>
</dbReference>
<gene>
    <name evidence="2" type="ORF">SAMN06295998_13212</name>
</gene>
<keyword evidence="3" id="KW-1185">Reference proteome</keyword>
<dbReference type="GO" id="GO:0006629">
    <property type="term" value="P:lipid metabolic process"/>
    <property type="evidence" value="ECO:0007669"/>
    <property type="project" value="InterPro"/>
</dbReference>